<keyword evidence="7" id="KW-0315">Glutamine amidotransferase</keyword>
<keyword evidence="1" id="KW-0963">Cytoplasm</keyword>
<dbReference type="EMBL" id="CP036279">
    <property type="protein sequence ID" value="QDU59633.1"/>
    <property type="molecule type" value="Genomic_DNA"/>
</dbReference>
<dbReference type="KEGG" id="knv:Pan216_04640"/>
<dbReference type="SMART" id="SM01211">
    <property type="entry name" value="GATase_5"/>
    <property type="match status" value="1"/>
</dbReference>
<gene>
    <name evidence="8" type="primary">purQ</name>
    <name evidence="8" type="ORF">Pan216_04640</name>
</gene>
<keyword evidence="6" id="KW-0067">ATP-binding</keyword>
<dbReference type="CDD" id="cd01740">
    <property type="entry name" value="GATase1_FGAR_AT"/>
    <property type="match status" value="1"/>
</dbReference>
<dbReference type="Gene3D" id="3.40.50.880">
    <property type="match status" value="1"/>
</dbReference>
<dbReference type="EC" id="6.3.5.3" evidence="8"/>
<dbReference type="RefSeq" id="WP_145254209.1">
    <property type="nucleotide sequence ID" value="NZ_CP036279.1"/>
</dbReference>
<reference evidence="8 9" key="1">
    <citation type="submission" date="2019-02" db="EMBL/GenBank/DDBJ databases">
        <title>Deep-cultivation of Planctomycetes and their phenomic and genomic characterization uncovers novel biology.</title>
        <authorList>
            <person name="Wiegand S."/>
            <person name="Jogler M."/>
            <person name="Boedeker C."/>
            <person name="Pinto D."/>
            <person name="Vollmers J."/>
            <person name="Rivas-Marin E."/>
            <person name="Kohn T."/>
            <person name="Peeters S.H."/>
            <person name="Heuer A."/>
            <person name="Rast P."/>
            <person name="Oberbeckmann S."/>
            <person name="Bunk B."/>
            <person name="Jeske O."/>
            <person name="Meyerdierks A."/>
            <person name="Storesund J.E."/>
            <person name="Kallscheuer N."/>
            <person name="Luecker S."/>
            <person name="Lage O.M."/>
            <person name="Pohl T."/>
            <person name="Merkel B.J."/>
            <person name="Hornburger P."/>
            <person name="Mueller R.-W."/>
            <person name="Bruemmer F."/>
            <person name="Labrenz M."/>
            <person name="Spormann A.M."/>
            <person name="Op den Camp H."/>
            <person name="Overmann J."/>
            <person name="Amann R."/>
            <person name="Jetten M.S.M."/>
            <person name="Mascher T."/>
            <person name="Medema M.H."/>
            <person name="Devos D.P."/>
            <person name="Kaster A.-K."/>
            <person name="Ovreas L."/>
            <person name="Rohde M."/>
            <person name="Galperin M.Y."/>
            <person name="Jogler C."/>
        </authorList>
    </citation>
    <scope>NUCLEOTIDE SEQUENCE [LARGE SCALE GENOMIC DNA]</scope>
    <source>
        <strain evidence="8 9">Pan216</strain>
    </source>
</reference>
<keyword evidence="9" id="KW-1185">Reference proteome</keyword>
<dbReference type="PANTHER" id="PTHR10099:SF1">
    <property type="entry name" value="PHOSPHORIBOSYLFORMYLGLYCINAMIDINE SYNTHASE"/>
    <property type="match status" value="1"/>
</dbReference>
<evidence type="ECO:0000256" key="4">
    <source>
        <dbReference type="ARBA" id="ARBA00022755"/>
    </source>
</evidence>
<evidence type="ECO:0000256" key="3">
    <source>
        <dbReference type="ARBA" id="ARBA00022741"/>
    </source>
</evidence>
<dbReference type="OrthoDB" id="9804441at2"/>
<evidence type="ECO:0000256" key="1">
    <source>
        <dbReference type="ARBA" id="ARBA00022490"/>
    </source>
</evidence>
<dbReference type="GO" id="GO:0005737">
    <property type="term" value="C:cytoplasm"/>
    <property type="evidence" value="ECO:0007669"/>
    <property type="project" value="TreeGrafter"/>
</dbReference>
<dbReference type="SUPFAM" id="SSF52317">
    <property type="entry name" value="Class I glutamine amidotransferase-like"/>
    <property type="match status" value="1"/>
</dbReference>
<keyword evidence="3" id="KW-0547">Nucleotide-binding</keyword>
<dbReference type="PIRSF" id="PIRSF001586">
    <property type="entry name" value="FGAM_synth_I"/>
    <property type="match status" value="1"/>
</dbReference>
<accession>A0A518AY37</accession>
<evidence type="ECO:0000256" key="2">
    <source>
        <dbReference type="ARBA" id="ARBA00022598"/>
    </source>
</evidence>
<dbReference type="Pfam" id="PF13507">
    <property type="entry name" value="GATase_5"/>
    <property type="match status" value="1"/>
</dbReference>
<organism evidence="8 9">
    <name type="scientific">Kolteria novifilia</name>
    <dbReference type="NCBI Taxonomy" id="2527975"/>
    <lineage>
        <taxon>Bacteria</taxon>
        <taxon>Pseudomonadati</taxon>
        <taxon>Planctomycetota</taxon>
        <taxon>Planctomycetia</taxon>
        <taxon>Kolteriales</taxon>
        <taxon>Kolteriaceae</taxon>
        <taxon>Kolteria</taxon>
    </lineage>
</organism>
<name>A0A518AY37_9BACT</name>
<dbReference type="AlphaFoldDB" id="A0A518AY37"/>
<dbReference type="GO" id="GO:0016787">
    <property type="term" value="F:hydrolase activity"/>
    <property type="evidence" value="ECO:0007669"/>
    <property type="project" value="UniProtKB-KW"/>
</dbReference>
<dbReference type="GO" id="GO:0006189">
    <property type="term" value="P:'de novo' IMP biosynthetic process"/>
    <property type="evidence" value="ECO:0007669"/>
    <property type="project" value="InterPro"/>
</dbReference>
<dbReference type="PROSITE" id="PS51273">
    <property type="entry name" value="GATASE_TYPE_1"/>
    <property type="match status" value="1"/>
</dbReference>
<protein>
    <submittedName>
        <fullName evidence="8">Phosphoribosylformylglycinamidine synthase</fullName>
        <ecNumber evidence="8">6.3.5.3</ecNumber>
    </submittedName>
</protein>
<dbReference type="InterPro" id="IPR029062">
    <property type="entry name" value="Class_I_gatase-like"/>
</dbReference>
<dbReference type="InterPro" id="IPR010075">
    <property type="entry name" value="PRibForGlyAmidine_synth_PurQ"/>
</dbReference>
<proteinExistence type="predicted"/>
<dbReference type="NCBIfam" id="TIGR01737">
    <property type="entry name" value="FGAM_synth_I"/>
    <property type="match status" value="1"/>
</dbReference>
<keyword evidence="5" id="KW-0378">Hydrolase</keyword>
<sequence>MATVNVLVLRSPGANCDEETAHAFQLAGANTDQIHVNRLLDEPTTLEKYQILCVPGGFSYGDDVSAGRILGSLLEHKLGDLLKAFRDRDRLILGICNGFQVLIKSGLLDTQDDSGKLLATLAFNRHGRFETRWVHLRMRPGCCAFVTEDEILEMPIAHAEGNFVVESRSFLDSLTESGRMIATYVDNEGKSGDFPVNPNGSAGDVAGICDKTGRVFALMPHPERHVIPTQHPRWTRRGDQPTEGDGLRLFRNAVAFFG</sequence>
<dbReference type="Proteomes" id="UP000317093">
    <property type="component" value="Chromosome"/>
</dbReference>
<evidence type="ECO:0000313" key="9">
    <source>
        <dbReference type="Proteomes" id="UP000317093"/>
    </source>
</evidence>
<dbReference type="PANTHER" id="PTHR10099">
    <property type="entry name" value="PHOSPHORIBOSYLFORMYLGLYCINAMIDINE SYNTHASE"/>
    <property type="match status" value="1"/>
</dbReference>
<evidence type="ECO:0000256" key="6">
    <source>
        <dbReference type="ARBA" id="ARBA00022840"/>
    </source>
</evidence>
<dbReference type="GO" id="GO:0004642">
    <property type="term" value="F:phosphoribosylformylglycinamidine synthase activity"/>
    <property type="evidence" value="ECO:0007669"/>
    <property type="project" value="UniProtKB-EC"/>
</dbReference>
<keyword evidence="2 8" id="KW-0436">Ligase</keyword>
<keyword evidence="4" id="KW-0658">Purine biosynthesis</keyword>
<dbReference type="GO" id="GO:0005524">
    <property type="term" value="F:ATP binding"/>
    <property type="evidence" value="ECO:0007669"/>
    <property type="project" value="UniProtKB-KW"/>
</dbReference>
<evidence type="ECO:0000256" key="7">
    <source>
        <dbReference type="ARBA" id="ARBA00022962"/>
    </source>
</evidence>
<evidence type="ECO:0000256" key="5">
    <source>
        <dbReference type="ARBA" id="ARBA00022801"/>
    </source>
</evidence>
<evidence type="ECO:0000313" key="8">
    <source>
        <dbReference type="EMBL" id="QDU59633.1"/>
    </source>
</evidence>